<proteinExistence type="predicted"/>
<dbReference type="Gene3D" id="3.30.530.20">
    <property type="match status" value="1"/>
</dbReference>
<dbReference type="SUPFAM" id="SSF55961">
    <property type="entry name" value="Bet v1-like"/>
    <property type="match status" value="1"/>
</dbReference>
<dbReference type="eggNOG" id="COG3832">
    <property type="taxonomic scope" value="Bacteria"/>
</dbReference>
<accession>A0A0A2LZG7</accession>
<protein>
    <recommendedName>
        <fullName evidence="3">Polyketide cyclase</fullName>
    </recommendedName>
</protein>
<sequence>MSKSLIVKNNIRINAPLSRVWEVLTKPRYIRLWDRLPEDFGDYDIDPATVIEWPGYSRLSVIEFIPNQKLRYELYVPTWEERVTNIGYTYTLTVDDDGNTWLGVEIGDFAILAEGDKYYDTSVDFEKTASQKIKELAEKREIAL</sequence>
<dbReference type="EMBL" id="JRLV01000007">
    <property type="protein sequence ID" value="KGO81515.1"/>
    <property type="molecule type" value="Genomic_DNA"/>
</dbReference>
<gene>
    <name evidence="1" type="ORF">Q763_07665</name>
</gene>
<organism evidence="1 2">
    <name type="scientific">Flavobacterium beibuense F44-8</name>
    <dbReference type="NCBI Taxonomy" id="1406840"/>
    <lineage>
        <taxon>Bacteria</taxon>
        <taxon>Pseudomonadati</taxon>
        <taxon>Bacteroidota</taxon>
        <taxon>Flavobacteriia</taxon>
        <taxon>Flavobacteriales</taxon>
        <taxon>Flavobacteriaceae</taxon>
        <taxon>Flavobacterium</taxon>
    </lineage>
</organism>
<name>A0A0A2LZG7_9FLAO</name>
<keyword evidence="2" id="KW-1185">Reference proteome</keyword>
<dbReference type="RefSeq" id="WP_035132800.1">
    <property type="nucleotide sequence ID" value="NZ_JRLV01000007.1"/>
</dbReference>
<evidence type="ECO:0000313" key="2">
    <source>
        <dbReference type="Proteomes" id="UP000030129"/>
    </source>
</evidence>
<evidence type="ECO:0008006" key="3">
    <source>
        <dbReference type="Google" id="ProtNLM"/>
    </source>
</evidence>
<dbReference type="Proteomes" id="UP000030129">
    <property type="component" value="Unassembled WGS sequence"/>
</dbReference>
<dbReference type="AlphaFoldDB" id="A0A0A2LZG7"/>
<evidence type="ECO:0000313" key="1">
    <source>
        <dbReference type="EMBL" id="KGO81515.1"/>
    </source>
</evidence>
<dbReference type="InterPro" id="IPR023393">
    <property type="entry name" value="START-like_dom_sf"/>
</dbReference>
<comment type="caution">
    <text evidence="1">The sequence shown here is derived from an EMBL/GenBank/DDBJ whole genome shotgun (WGS) entry which is preliminary data.</text>
</comment>
<reference evidence="1 2" key="1">
    <citation type="submission" date="2013-09" db="EMBL/GenBank/DDBJ databases">
        <authorList>
            <person name="Zeng Z."/>
            <person name="Chen C."/>
        </authorList>
    </citation>
    <scope>NUCLEOTIDE SEQUENCE [LARGE SCALE GENOMIC DNA]</scope>
    <source>
        <strain evidence="1 2">F44-8</strain>
    </source>
</reference>